<dbReference type="RefSeq" id="WP_055449165.1">
    <property type="nucleotide sequence ID" value="NZ_CYHF01000001.1"/>
</dbReference>
<evidence type="ECO:0000256" key="5">
    <source>
        <dbReference type="SAM" id="Phobius"/>
    </source>
</evidence>
<dbReference type="InterPro" id="IPR047662">
    <property type="entry name" value="SemiSWEET"/>
</dbReference>
<proteinExistence type="predicted"/>
<dbReference type="STRING" id="339866.GCA_001418255_00203"/>
<evidence type="ECO:0000256" key="1">
    <source>
        <dbReference type="ARBA" id="ARBA00004141"/>
    </source>
</evidence>
<evidence type="ECO:0000313" key="7">
    <source>
        <dbReference type="Proteomes" id="UP000183649"/>
    </source>
</evidence>
<dbReference type="NCBIfam" id="NF037968">
    <property type="entry name" value="SemiSWEET_2"/>
    <property type="match status" value="1"/>
</dbReference>
<dbReference type="EMBL" id="CYHF01000001">
    <property type="protein sequence ID" value="CUA93374.1"/>
    <property type="molecule type" value="Genomic_DNA"/>
</dbReference>
<keyword evidence="2 5" id="KW-0812">Transmembrane</keyword>
<dbReference type="Pfam" id="PF04193">
    <property type="entry name" value="PQ-loop"/>
    <property type="match status" value="1"/>
</dbReference>
<keyword evidence="7" id="KW-1185">Reference proteome</keyword>
<name>A0A0K6HR68_9BURK</name>
<feature type="transmembrane region" description="Helical" evidence="5">
    <location>
        <begin position="12"/>
        <end position="29"/>
    </location>
</feature>
<dbReference type="Gene3D" id="1.20.1280.290">
    <property type="match status" value="1"/>
</dbReference>
<sequence length="92" mass="10178">MAFHPTDLFGYGAAFLTTVSFIPQAWLTVRTRNVSGISLGMYSLFTVGVGLWLIYGVTQRSWPLVGANAVTFLLALTVLVMRLRYGGHQRPE</sequence>
<keyword evidence="3 5" id="KW-1133">Transmembrane helix</keyword>
<evidence type="ECO:0000256" key="4">
    <source>
        <dbReference type="ARBA" id="ARBA00023136"/>
    </source>
</evidence>
<feature type="transmembrane region" description="Helical" evidence="5">
    <location>
        <begin position="61"/>
        <end position="81"/>
    </location>
</feature>
<organism evidence="6 7">
    <name type="scientific">Thiomonas bhubaneswarensis</name>
    <dbReference type="NCBI Taxonomy" id="339866"/>
    <lineage>
        <taxon>Bacteria</taxon>
        <taxon>Pseudomonadati</taxon>
        <taxon>Pseudomonadota</taxon>
        <taxon>Betaproteobacteria</taxon>
        <taxon>Burkholderiales</taxon>
        <taxon>Thiomonas</taxon>
    </lineage>
</organism>
<accession>A0A0K6HR68</accession>
<gene>
    <name evidence="6" type="ORF">Ga0061069_101205</name>
</gene>
<dbReference type="InterPro" id="IPR006603">
    <property type="entry name" value="PQ-loop_rpt"/>
</dbReference>
<evidence type="ECO:0000256" key="3">
    <source>
        <dbReference type="ARBA" id="ARBA00022989"/>
    </source>
</evidence>
<protein>
    <submittedName>
        <fullName evidence="6">Uncharacterized conserved protein, contains PQ loop repeat</fullName>
    </submittedName>
</protein>
<dbReference type="GO" id="GO:0051119">
    <property type="term" value="F:sugar transmembrane transporter activity"/>
    <property type="evidence" value="ECO:0007669"/>
    <property type="project" value="InterPro"/>
</dbReference>
<dbReference type="OrthoDB" id="122062at2"/>
<dbReference type="Proteomes" id="UP000183649">
    <property type="component" value="Unassembled WGS sequence"/>
</dbReference>
<evidence type="ECO:0000256" key="2">
    <source>
        <dbReference type="ARBA" id="ARBA00022692"/>
    </source>
</evidence>
<comment type="subcellular location">
    <subcellularLocation>
        <location evidence="1">Membrane</location>
        <topology evidence="1">Multi-pass membrane protein</topology>
    </subcellularLocation>
</comment>
<keyword evidence="4 5" id="KW-0472">Membrane</keyword>
<dbReference type="GO" id="GO:0016020">
    <property type="term" value="C:membrane"/>
    <property type="evidence" value="ECO:0007669"/>
    <property type="project" value="UniProtKB-SubCell"/>
</dbReference>
<evidence type="ECO:0000313" key="6">
    <source>
        <dbReference type="EMBL" id="CUA93374.1"/>
    </source>
</evidence>
<feature type="transmembrane region" description="Helical" evidence="5">
    <location>
        <begin position="36"/>
        <end position="55"/>
    </location>
</feature>
<dbReference type="AlphaFoldDB" id="A0A0K6HR68"/>
<reference evidence="7" key="1">
    <citation type="submission" date="2015-08" db="EMBL/GenBank/DDBJ databases">
        <authorList>
            <person name="Varghese N."/>
        </authorList>
    </citation>
    <scope>NUCLEOTIDE SEQUENCE [LARGE SCALE GENOMIC DNA]</scope>
    <source>
        <strain evidence="7">DSM 18181</strain>
    </source>
</reference>